<evidence type="ECO:0000313" key="2">
    <source>
        <dbReference type="EMBL" id="KAG5964763.1"/>
    </source>
</evidence>
<feature type="region of interest" description="Disordered" evidence="1">
    <location>
        <begin position="210"/>
        <end position="268"/>
    </location>
</feature>
<organism evidence="2 3">
    <name type="scientific">Claviceps arundinis</name>
    <dbReference type="NCBI Taxonomy" id="1623583"/>
    <lineage>
        <taxon>Eukaryota</taxon>
        <taxon>Fungi</taxon>
        <taxon>Dikarya</taxon>
        <taxon>Ascomycota</taxon>
        <taxon>Pezizomycotina</taxon>
        <taxon>Sordariomycetes</taxon>
        <taxon>Hypocreomycetidae</taxon>
        <taxon>Hypocreales</taxon>
        <taxon>Clavicipitaceae</taxon>
        <taxon>Claviceps</taxon>
    </lineage>
</organism>
<accession>A0A9P7MRV5</accession>
<feature type="compositionally biased region" description="Low complexity" evidence="1">
    <location>
        <begin position="165"/>
        <end position="177"/>
    </location>
</feature>
<feature type="non-terminal residue" evidence="2">
    <location>
        <position position="1"/>
    </location>
</feature>
<feature type="compositionally biased region" description="Polar residues" evidence="1">
    <location>
        <begin position="218"/>
        <end position="240"/>
    </location>
</feature>
<gene>
    <name evidence="2" type="ORF">E4U56_002052</name>
</gene>
<sequence length="268" mass="30021">LDKQRRDAGYQFTRCKGRHIRSLGLPCWHRLAEVLRTSGVPQASDYHVYWWVDRSQTAEVEVERPNIPLEPQIIETSRRQQRARPHQRGAGPRGSRREPSLFDRLDSNNRAATPPSTLPSRMARVAVPPEQVFVWRVPPPAVTASTTTTAPSQPFLPMHAQQQQLALGPPQQRQLPAFTGPHSRQQAPLHNLQSHHQPHAPWSIDNRAHEQYHGGQGSVSNWPSNQPQAQPLTTAASISGPQLGAPGMPIDIDADRSFRFPINTPEKT</sequence>
<feature type="region of interest" description="Disordered" evidence="1">
    <location>
        <begin position="165"/>
        <end position="185"/>
    </location>
</feature>
<feature type="region of interest" description="Disordered" evidence="1">
    <location>
        <begin position="69"/>
        <end position="119"/>
    </location>
</feature>
<dbReference type="EMBL" id="SRPS01000163">
    <property type="protein sequence ID" value="KAG5964763.1"/>
    <property type="molecule type" value="Genomic_DNA"/>
</dbReference>
<protein>
    <submittedName>
        <fullName evidence="2">Uncharacterized protein</fullName>
    </submittedName>
</protein>
<proteinExistence type="predicted"/>
<dbReference type="AlphaFoldDB" id="A0A9P7MRV5"/>
<evidence type="ECO:0000313" key="3">
    <source>
        <dbReference type="Proteomes" id="UP000784919"/>
    </source>
</evidence>
<reference evidence="2" key="1">
    <citation type="journal article" date="2020" name="bioRxiv">
        <title>Whole genome comparisons of ergot fungi reveals the divergence and evolution of species within the genus Claviceps are the result of varying mechanisms driving genome evolution and host range expansion.</title>
        <authorList>
            <person name="Wyka S.A."/>
            <person name="Mondo S.J."/>
            <person name="Liu M."/>
            <person name="Dettman J."/>
            <person name="Nalam V."/>
            <person name="Broders K.D."/>
        </authorList>
    </citation>
    <scope>NUCLEOTIDE SEQUENCE</scope>
    <source>
        <strain evidence="2">CCC 1102</strain>
    </source>
</reference>
<evidence type="ECO:0000256" key="1">
    <source>
        <dbReference type="SAM" id="MobiDB-lite"/>
    </source>
</evidence>
<comment type="caution">
    <text evidence="2">The sequence shown here is derived from an EMBL/GenBank/DDBJ whole genome shotgun (WGS) entry which is preliminary data.</text>
</comment>
<dbReference type="Proteomes" id="UP000784919">
    <property type="component" value="Unassembled WGS sequence"/>
</dbReference>
<dbReference type="OrthoDB" id="10420855at2759"/>
<feature type="compositionally biased region" description="Basic and acidic residues" evidence="1">
    <location>
        <begin position="95"/>
        <end position="107"/>
    </location>
</feature>
<name>A0A9P7MRV5_9HYPO</name>
<feature type="compositionally biased region" description="Polar residues" evidence="1">
    <location>
        <begin position="108"/>
        <end position="119"/>
    </location>
</feature>